<keyword evidence="1" id="KW-0732">Signal</keyword>
<proteinExistence type="predicted"/>
<dbReference type="AlphaFoldDB" id="A0A5D4NRQ4"/>
<protein>
    <recommendedName>
        <fullName evidence="4">DUF3221 domain-containing protein</fullName>
    </recommendedName>
</protein>
<dbReference type="OrthoDB" id="2968250at2"/>
<name>A0A5D4NRQ4_9BACI</name>
<feature type="signal peptide" evidence="1">
    <location>
        <begin position="1"/>
        <end position="18"/>
    </location>
</feature>
<accession>A0A5D4NRQ4</accession>
<reference evidence="2 3" key="1">
    <citation type="submission" date="2019-08" db="EMBL/GenBank/DDBJ databases">
        <title>Bacillus genomes from the desert of Cuatro Cienegas, Coahuila.</title>
        <authorList>
            <person name="Olmedo-Alvarez G."/>
        </authorList>
    </citation>
    <scope>NUCLEOTIDE SEQUENCE [LARGE SCALE GENOMIC DNA]</scope>
    <source>
        <strain evidence="2 3">CH34_1T</strain>
    </source>
</reference>
<evidence type="ECO:0000256" key="1">
    <source>
        <dbReference type="SAM" id="SignalP"/>
    </source>
</evidence>
<organism evidence="2 3">
    <name type="scientific">Rossellomorea vietnamensis</name>
    <dbReference type="NCBI Taxonomy" id="218284"/>
    <lineage>
        <taxon>Bacteria</taxon>
        <taxon>Bacillati</taxon>
        <taxon>Bacillota</taxon>
        <taxon>Bacilli</taxon>
        <taxon>Bacillales</taxon>
        <taxon>Bacillaceae</taxon>
        <taxon>Rossellomorea</taxon>
    </lineage>
</organism>
<gene>
    <name evidence="2" type="ORF">FZC78_10485</name>
</gene>
<dbReference type="EMBL" id="VTEI01000004">
    <property type="protein sequence ID" value="TYS17045.1"/>
    <property type="molecule type" value="Genomic_DNA"/>
</dbReference>
<dbReference type="Proteomes" id="UP000322267">
    <property type="component" value="Unassembled WGS sequence"/>
</dbReference>
<sequence length="126" mass="13891">MRLIIKSMFILITIVSLAACSTTEEPRKIIGETPSESKGAFAFDDSLYTIERGKVLVEDVGKEIGEIKAIVDEIQENGEAEKFDSTLNLQAGTKIFEIIEQDRSNPVVAIKIDGTYYGAIFNSTLK</sequence>
<dbReference type="RefSeq" id="WP_148939660.1">
    <property type="nucleotide sequence ID" value="NZ_VTEI01000004.1"/>
</dbReference>
<evidence type="ECO:0000313" key="2">
    <source>
        <dbReference type="EMBL" id="TYS17045.1"/>
    </source>
</evidence>
<evidence type="ECO:0008006" key="4">
    <source>
        <dbReference type="Google" id="ProtNLM"/>
    </source>
</evidence>
<comment type="caution">
    <text evidence="2">The sequence shown here is derived from an EMBL/GenBank/DDBJ whole genome shotgun (WGS) entry which is preliminary data.</text>
</comment>
<evidence type="ECO:0000313" key="3">
    <source>
        <dbReference type="Proteomes" id="UP000322267"/>
    </source>
</evidence>
<dbReference type="PROSITE" id="PS51257">
    <property type="entry name" value="PROKAR_LIPOPROTEIN"/>
    <property type="match status" value="1"/>
</dbReference>
<feature type="chain" id="PRO_5023038123" description="DUF3221 domain-containing protein" evidence="1">
    <location>
        <begin position="19"/>
        <end position="126"/>
    </location>
</feature>